<dbReference type="InterPro" id="IPR036770">
    <property type="entry name" value="Ankyrin_rpt-contain_sf"/>
</dbReference>
<dbReference type="PANTHER" id="PTHR24171:SF8">
    <property type="entry name" value="BRCA1-ASSOCIATED RING DOMAIN PROTEIN 1"/>
    <property type="match status" value="1"/>
</dbReference>
<dbReference type="Proteomes" id="UP000694865">
    <property type="component" value="Unplaced"/>
</dbReference>
<sequence>RMDKDDIDLPDINEGQQKLHSHNIKQLKPPISEELLSYSPRDVTQYQCAETAYQTNRFLFRVSQELGKETARDVLGKLKELGYVSLNDKTFLVEILNEIGQIELAGKIESNKIPTAPIKRRQSSSNIENNFRRTGVDTRSRLELQNVDETNKLQMEKHIIEKINNPDNETRLKLYGVDKAVQVNIIAGHEGSVILTTRCWSLKCFQHFKTAVKSGIFGRLLTSVLVTEEMQTRANKFNLRVEIIVTITDIEISKAECFLRAFEADSKIFDAARAVSNTELFTTTRSTTHIEYLNLMLIGWPSKTETKLFNEMTSYLKKSCTEKKALTNKVTQLQIEHKKCDVLAAEKRVHEKEVQDLKQEMSSLQNTLEAKETEIQSITEELKRIQKQCDNQATVLAAEKRNHAEVQNLNLQNTLEAKGKEEKNHGKEVQDLRIQISFLQNEIRQRDNHIKELKGKIQDYTQIQQPLLKPEEKKTKKMLDVMLCAAVNKGDAASVKHLLDQGARSNCKDGKQNTPLMLACEGGYTEIGKLLLENNAGTGARNQVFIY</sequence>
<proteinExistence type="predicted"/>
<accession>A0ABM0MTW3</accession>
<feature type="repeat" description="ANK" evidence="3">
    <location>
        <begin position="511"/>
        <end position="543"/>
    </location>
</feature>
<dbReference type="Pfam" id="PF12796">
    <property type="entry name" value="Ank_2"/>
    <property type="match status" value="1"/>
</dbReference>
<dbReference type="Gene3D" id="1.25.40.20">
    <property type="entry name" value="Ankyrin repeat-containing domain"/>
    <property type="match status" value="1"/>
</dbReference>
<organism evidence="5 6">
    <name type="scientific">Saccoglossus kowalevskii</name>
    <name type="common">Acorn worm</name>
    <dbReference type="NCBI Taxonomy" id="10224"/>
    <lineage>
        <taxon>Eukaryota</taxon>
        <taxon>Metazoa</taxon>
        <taxon>Hemichordata</taxon>
        <taxon>Enteropneusta</taxon>
        <taxon>Harrimaniidae</taxon>
        <taxon>Saccoglossus</taxon>
    </lineage>
</organism>
<evidence type="ECO:0000313" key="5">
    <source>
        <dbReference type="Proteomes" id="UP000694865"/>
    </source>
</evidence>
<keyword evidence="1" id="KW-0677">Repeat</keyword>
<evidence type="ECO:0000256" key="3">
    <source>
        <dbReference type="PROSITE-ProRule" id="PRU00023"/>
    </source>
</evidence>
<evidence type="ECO:0000256" key="4">
    <source>
        <dbReference type="SAM" id="Coils"/>
    </source>
</evidence>
<reference evidence="6" key="1">
    <citation type="submission" date="2025-08" db="UniProtKB">
        <authorList>
            <consortium name="RefSeq"/>
        </authorList>
    </citation>
    <scope>IDENTIFICATION</scope>
    <source>
        <tissue evidence="6">Testes</tissue>
    </source>
</reference>
<protein>
    <submittedName>
        <fullName evidence="6">Early endosome antigen 1-like</fullName>
    </submittedName>
</protein>
<evidence type="ECO:0000256" key="1">
    <source>
        <dbReference type="ARBA" id="ARBA00022737"/>
    </source>
</evidence>
<evidence type="ECO:0000256" key="2">
    <source>
        <dbReference type="ARBA" id="ARBA00023043"/>
    </source>
</evidence>
<gene>
    <name evidence="6" type="primary">LOC102801342</name>
</gene>
<feature type="non-terminal residue" evidence="6">
    <location>
        <position position="1"/>
    </location>
</feature>
<dbReference type="PANTHER" id="PTHR24171">
    <property type="entry name" value="ANKYRIN REPEAT DOMAIN-CONTAINING PROTEIN 39-RELATED"/>
    <property type="match status" value="1"/>
</dbReference>
<feature type="coiled-coil region" evidence="4">
    <location>
        <begin position="422"/>
        <end position="456"/>
    </location>
</feature>
<name>A0ABM0MTW3_SACKO</name>
<dbReference type="RefSeq" id="XP_006823454.1">
    <property type="nucleotide sequence ID" value="XM_006823391.1"/>
</dbReference>
<dbReference type="GeneID" id="102801342"/>
<evidence type="ECO:0000313" key="6">
    <source>
        <dbReference type="RefSeq" id="XP_006823454.1"/>
    </source>
</evidence>
<keyword evidence="5" id="KW-1185">Reference proteome</keyword>
<feature type="coiled-coil region" evidence="4">
    <location>
        <begin position="316"/>
        <end position="388"/>
    </location>
</feature>
<keyword evidence="2 3" id="KW-0040">ANK repeat</keyword>
<dbReference type="SUPFAM" id="SSF48403">
    <property type="entry name" value="Ankyrin repeat"/>
    <property type="match status" value="1"/>
</dbReference>
<keyword evidence="4" id="KW-0175">Coiled coil</keyword>
<dbReference type="PROSITE" id="PS50088">
    <property type="entry name" value="ANK_REPEAT"/>
    <property type="match status" value="1"/>
</dbReference>
<dbReference type="InterPro" id="IPR002110">
    <property type="entry name" value="Ankyrin_rpt"/>
</dbReference>